<name>A0A1M5QKT7_9FIRM</name>
<protein>
    <recommendedName>
        <fullName evidence="4">Methyl-accepting chemotaxis protein</fullName>
    </recommendedName>
</protein>
<dbReference type="STRING" id="1120995.SAMN02745245_00635"/>
<proteinExistence type="predicted"/>
<reference evidence="3" key="1">
    <citation type="submission" date="2016-11" db="EMBL/GenBank/DDBJ databases">
        <authorList>
            <person name="Varghese N."/>
            <person name="Submissions S."/>
        </authorList>
    </citation>
    <scope>NUCLEOTIDE SEQUENCE [LARGE SCALE GENOMIC DNA]</scope>
    <source>
        <strain evidence="3">DSM 21120</strain>
    </source>
</reference>
<dbReference type="AlphaFoldDB" id="A0A1M5QKT7"/>
<keyword evidence="1" id="KW-0812">Transmembrane</keyword>
<evidence type="ECO:0000313" key="2">
    <source>
        <dbReference type="EMBL" id="SHH14370.1"/>
    </source>
</evidence>
<keyword evidence="1" id="KW-1133">Transmembrane helix</keyword>
<dbReference type="OrthoDB" id="1697277at2"/>
<evidence type="ECO:0000256" key="1">
    <source>
        <dbReference type="SAM" id="Phobius"/>
    </source>
</evidence>
<dbReference type="Proteomes" id="UP000184032">
    <property type="component" value="Unassembled WGS sequence"/>
</dbReference>
<feature type="transmembrane region" description="Helical" evidence="1">
    <location>
        <begin position="13"/>
        <end position="30"/>
    </location>
</feature>
<dbReference type="RefSeq" id="WP_073183696.1">
    <property type="nucleotide sequence ID" value="NZ_FQXI01000003.1"/>
</dbReference>
<organism evidence="2 3">
    <name type="scientific">Anaerosphaera aminiphila DSM 21120</name>
    <dbReference type="NCBI Taxonomy" id="1120995"/>
    <lineage>
        <taxon>Bacteria</taxon>
        <taxon>Bacillati</taxon>
        <taxon>Bacillota</taxon>
        <taxon>Tissierellia</taxon>
        <taxon>Tissierellales</taxon>
        <taxon>Peptoniphilaceae</taxon>
        <taxon>Anaerosphaera</taxon>
    </lineage>
</organism>
<gene>
    <name evidence="2" type="ORF">SAMN02745245_00635</name>
</gene>
<evidence type="ECO:0008006" key="4">
    <source>
        <dbReference type="Google" id="ProtNLM"/>
    </source>
</evidence>
<evidence type="ECO:0000313" key="3">
    <source>
        <dbReference type="Proteomes" id="UP000184032"/>
    </source>
</evidence>
<accession>A0A1M5QKT7</accession>
<keyword evidence="1" id="KW-0472">Membrane</keyword>
<keyword evidence="3" id="KW-1185">Reference proteome</keyword>
<sequence length="164" mass="18047">METAITLHDLLKIILYLSGAGALIYLALVLKNILSIVSKLNITLEKNQQAIDDTLEQMPIISENASEISKNAATISREASEIIVTTKPEIEKLVTTVGDVAETVDDLTKSVDKSTISVMNMVVDVSEAVSDTAKNISLNANNVIDYFYIFKEILESLKEVFLRK</sequence>
<dbReference type="EMBL" id="FQXI01000003">
    <property type="protein sequence ID" value="SHH14370.1"/>
    <property type="molecule type" value="Genomic_DNA"/>
</dbReference>